<feature type="non-terminal residue" evidence="2">
    <location>
        <position position="1"/>
    </location>
</feature>
<evidence type="ECO:0000313" key="2">
    <source>
        <dbReference type="EMBL" id="GFR40419.1"/>
    </source>
</evidence>
<dbReference type="EMBL" id="BMAR01000001">
    <property type="protein sequence ID" value="GFR40419.1"/>
    <property type="molecule type" value="Genomic_DNA"/>
</dbReference>
<comment type="caution">
    <text evidence="2">The sequence shown here is derived from an EMBL/GenBank/DDBJ whole genome shotgun (WGS) entry which is preliminary data.</text>
</comment>
<feature type="region of interest" description="Disordered" evidence="1">
    <location>
        <begin position="79"/>
        <end position="151"/>
    </location>
</feature>
<name>A0AAD3DFQ2_9CHLO</name>
<proteinExistence type="predicted"/>
<feature type="compositionally biased region" description="Low complexity" evidence="1">
    <location>
        <begin position="238"/>
        <end position="247"/>
    </location>
</feature>
<feature type="compositionally biased region" description="Pro residues" evidence="1">
    <location>
        <begin position="248"/>
        <end position="261"/>
    </location>
</feature>
<evidence type="ECO:0000313" key="3">
    <source>
        <dbReference type="Proteomes" id="UP001054857"/>
    </source>
</evidence>
<reference evidence="2 3" key="1">
    <citation type="journal article" date="2021" name="Sci. Rep.">
        <title>Genome sequencing of the multicellular alga Astrephomene provides insights into convergent evolution of germ-soma differentiation.</title>
        <authorList>
            <person name="Yamashita S."/>
            <person name="Yamamoto K."/>
            <person name="Matsuzaki R."/>
            <person name="Suzuki S."/>
            <person name="Yamaguchi H."/>
            <person name="Hirooka S."/>
            <person name="Minakuchi Y."/>
            <person name="Miyagishima S."/>
            <person name="Kawachi M."/>
            <person name="Toyoda A."/>
            <person name="Nozaki H."/>
        </authorList>
    </citation>
    <scope>NUCLEOTIDE SEQUENCE [LARGE SCALE GENOMIC DNA]</scope>
    <source>
        <strain evidence="2 3">NIES-4017</strain>
    </source>
</reference>
<organism evidence="2 3">
    <name type="scientific">Astrephomene gubernaculifera</name>
    <dbReference type="NCBI Taxonomy" id="47775"/>
    <lineage>
        <taxon>Eukaryota</taxon>
        <taxon>Viridiplantae</taxon>
        <taxon>Chlorophyta</taxon>
        <taxon>core chlorophytes</taxon>
        <taxon>Chlorophyceae</taxon>
        <taxon>CS clade</taxon>
        <taxon>Chlamydomonadales</taxon>
        <taxon>Astrephomenaceae</taxon>
        <taxon>Astrephomene</taxon>
    </lineage>
</organism>
<dbReference type="AlphaFoldDB" id="A0AAD3DFQ2"/>
<sequence length="365" mass="38732">MLHAMQAGVASGSGLSASLVGQLAPLRRVPPLSWSLSGRRNCQSTTCPCLTGCNHRHVCGHLKAYKGCLAIKCLEHQQLPQRRPRRERLPLSPSTSHAQLPWPSSRYHLSATPSRSTSSTQQHYRPRKLRSRGGGSEVEDDPSEPLHHILRPSVLLVPSSTSSTSSWVPQDCMASADGFPSGAPLAVLHVVQPISTAATALLSYESQLEQLIAAADTVQAVSHLLAGGQLRHPVQIPLQQQQQQPPHATSPPPPAQPPGSPRHPHRHQDGSHGAAAGPHHRPWSQRLLLLACDRVAHLVESAGGGGGRTTPHRTPAPVPAGGGNAGDRGGEELLALASLRCEVLRSAAAGLLDARGYGRVAEVMR</sequence>
<feature type="region of interest" description="Disordered" evidence="1">
    <location>
        <begin position="238"/>
        <end position="280"/>
    </location>
</feature>
<accession>A0AAD3DFQ2</accession>
<feature type="region of interest" description="Disordered" evidence="1">
    <location>
        <begin position="301"/>
        <end position="324"/>
    </location>
</feature>
<feature type="compositionally biased region" description="Polar residues" evidence="1">
    <location>
        <begin position="111"/>
        <end position="123"/>
    </location>
</feature>
<protein>
    <submittedName>
        <fullName evidence="2">Uncharacterized protein</fullName>
    </submittedName>
</protein>
<keyword evidence="3" id="KW-1185">Reference proteome</keyword>
<gene>
    <name evidence="2" type="ORF">Agub_g993</name>
</gene>
<evidence type="ECO:0000256" key="1">
    <source>
        <dbReference type="SAM" id="MobiDB-lite"/>
    </source>
</evidence>
<dbReference type="Proteomes" id="UP001054857">
    <property type="component" value="Unassembled WGS sequence"/>
</dbReference>